<dbReference type="AlphaFoldDB" id="A0A6N4SMK3"/>
<name>A0A6N4SMK3_CYTH3</name>
<dbReference type="CDD" id="cd10449">
    <property type="entry name" value="GIY-YIG_SLX1_like"/>
    <property type="match status" value="1"/>
</dbReference>
<dbReference type="InterPro" id="IPR000305">
    <property type="entry name" value="GIY-YIG_endonuc"/>
</dbReference>
<evidence type="ECO:0000313" key="4">
    <source>
        <dbReference type="Proteomes" id="UP000001822"/>
    </source>
</evidence>
<dbReference type="Pfam" id="PF01541">
    <property type="entry name" value="GIY-YIG"/>
    <property type="match status" value="1"/>
</dbReference>
<proteinExistence type="inferred from homology"/>
<dbReference type="PANTHER" id="PTHR34477:SF1">
    <property type="entry name" value="UPF0213 PROTEIN YHBQ"/>
    <property type="match status" value="1"/>
</dbReference>
<dbReference type="SUPFAM" id="SSF82771">
    <property type="entry name" value="GIY-YIG endonuclease"/>
    <property type="match status" value="1"/>
</dbReference>
<dbReference type="InterPro" id="IPR035901">
    <property type="entry name" value="GIY-YIG_endonuc_sf"/>
</dbReference>
<dbReference type="PROSITE" id="PS50164">
    <property type="entry name" value="GIY_YIG"/>
    <property type="match status" value="1"/>
</dbReference>
<accession>A0A6N4SMK3</accession>
<dbReference type="Gene3D" id="3.40.1440.10">
    <property type="entry name" value="GIY-YIG endonuclease"/>
    <property type="match status" value="1"/>
</dbReference>
<evidence type="ECO:0000313" key="3">
    <source>
        <dbReference type="EMBL" id="ABG57502.1"/>
    </source>
</evidence>
<feature type="domain" description="GIY-YIG" evidence="2">
    <location>
        <begin position="1"/>
        <end position="78"/>
    </location>
</feature>
<protein>
    <recommendedName>
        <fullName evidence="2">GIY-YIG domain-containing protein</fullName>
    </recommendedName>
</protein>
<dbReference type="Proteomes" id="UP000001822">
    <property type="component" value="Chromosome"/>
</dbReference>
<dbReference type="KEGG" id="chu:CHU_0210"/>
<dbReference type="OrthoDB" id="1495241at2"/>
<evidence type="ECO:0000256" key="1">
    <source>
        <dbReference type="ARBA" id="ARBA00007435"/>
    </source>
</evidence>
<reference evidence="3 4" key="1">
    <citation type="journal article" date="2007" name="Appl. Environ. Microbiol.">
        <title>Genome sequence of the cellulolytic gliding bacterium Cytophaga hutchinsonii.</title>
        <authorList>
            <person name="Xie G."/>
            <person name="Bruce D.C."/>
            <person name="Challacombe J.F."/>
            <person name="Chertkov O."/>
            <person name="Detter J.C."/>
            <person name="Gilna P."/>
            <person name="Han C.S."/>
            <person name="Lucas S."/>
            <person name="Misra M."/>
            <person name="Myers G.L."/>
            <person name="Richardson P."/>
            <person name="Tapia R."/>
            <person name="Thayer N."/>
            <person name="Thompson L.S."/>
            <person name="Brettin T.S."/>
            <person name="Henrissat B."/>
            <person name="Wilson D.B."/>
            <person name="McBride M.J."/>
        </authorList>
    </citation>
    <scope>NUCLEOTIDE SEQUENCE [LARGE SCALE GENOMIC DNA]</scope>
    <source>
        <strain evidence="4">ATCC 33406 / DSM 1761 / CIP 103989 / NBRC 15051 / NCIMB 9469 / D465</strain>
    </source>
</reference>
<sequence length="81" mass="9737">MFFIYIIFSAKVCRKYIGQTEDLALRLEQHNSNFYKSYTNNKGPWVLIHFECYETRSEALRREKYLKSGAGRDWIKLTYSV</sequence>
<evidence type="ECO:0000259" key="2">
    <source>
        <dbReference type="PROSITE" id="PS50164"/>
    </source>
</evidence>
<dbReference type="EMBL" id="CP000383">
    <property type="protein sequence ID" value="ABG57502.1"/>
    <property type="molecule type" value="Genomic_DNA"/>
</dbReference>
<keyword evidence="4" id="KW-1185">Reference proteome</keyword>
<organism evidence="3 4">
    <name type="scientific">Cytophaga hutchinsonii (strain ATCC 33406 / DSM 1761 / CIP 103989 / NBRC 15051 / NCIMB 9469 / D465)</name>
    <dbReference type="NCBI Taxonomy" id="269798"/>
    <lineage>
        <taxon>Bacteria</taxon>
        <taxon>Pseudomonadati</taxon>
        <taxon>Bacteroidota</taxon>
        <taxon>Cytophagia</taxon>
        <taxon>Cytophagales</taxon>
        <taxon>Cytophagaceae</taxon>
        <taxon>Cytophaga</taxon>
    </lineage>
</organism>
<dbReference type="PANTHER" id="PTHR34477">
    <property type="entry name" value="UPF0213 PROTEIN YHBQ"/>
    <property type="match status" value="1"/>
</dbReference>
<comment type="similarity">
    <text evidence="1">Belongs to the UPF0213 family.</text>
</comment>
<dbReference type="InterPro" id="IPR050190">
    <property type="entry name" value="UPF0213_domain"/>
</dbReference>
<dbReference type="RefSeq" id="WP_011583618.1">
    <property type="nucleotide sequence ID" value="NC_008255.1"/>
</dbReference>
<gene>
    <name evidence="3" type="ordered locus">CHU_0210</name>
</gene>